<name>A0A1H2X543_9BACL</name>
<dbReference type="AlphaFoldDB" id="A0A1H2X543"/>
<dbReference type="Gene3D" id="3.40.50.1390">
    <property type="entry name" value="Resolvase, N-terminal catalytic domain"/>
    <property type="match status" value="1"/>
</dbReference>
<evidence type="ECO:0000256" key="4">
    <source>
        <dbReference type="PIRSR" id="PIRSR606118-50"/>
    </source>
</evidence>
<evidence type="ECO:0000256" key="5">
    <source>
        <dbReference type="PROSITE-ProRule" id="PRU10137"/>
    </source>
</evidence>
<dbReference type="InterPro" id="IPR006118">
    <property type="entry name" value="Recombinase_CS"/>
</dbReference>
<dbReference type="CDD" id="cd00338">
    <property type="entry name" value="Ser_Recombinase"/>
    <property type="match status" value="1"/>
</dbReference>
<dbReference type="PANTHER" id="PTHR30461">
    <property type="entry name" value="DNA-INVERTASE FROM LAMBDOID PROPHAGE"/>
    <property type="match status" value="1"/>
</dbReference>
<evidence type="ECO:0000259" key="7">
    <source>
        <dbReference type="PROSITE" id="PS51737"/>
    </source>
</evidence>
<dbReference type="SUPFAM" id="SSF53041">
    <property type="entry name" value="Resolvase-like"/>
    <property type="match status" value="1"/>
</dbReference>
<accession>A0A1H2X543</accession>
<dbReference type="GO" id="GO:0000150">
    <property type="term" value="F:DNA strand exchange activity"/>
    <property type="evidence" value="ECO:0007669"/>
    <property type="project" value="InterPro"/>
</dbReference>
<dbReference type="STRING" id="89784.SAMN04489725_11843"/>
<dbReference type="Pfam" id="PF00239">
    <property type="entry name" value="Resolvase"/>
    <property type="match status" value="1"/>
</dbReference>
<dbReference type="RefSeq" id="WP_074693597.1">
    <property type="nucleotide sequence ID" value="NZ_BSRA01000016.1"/>
</dbReference>
<dbReference type="InterPro" id="IPR050639">
    <property type="entry name" value="SSR_resolvase"/>
</dbReference>
<dbReference type="SMART" id="SM00857">
    <property type="entry name" value="Resolvase"/>
    <property type="match status" value="1"/>
</dbReference>
<keyword evidence="2" id="KW-0238">DNA-binding</keyword>
<dbReference type="Pfam" id="PF07508">
    <property type="entry name" value="Recombinase"/>
    <property type="match status" value="1"/>
</dbReference>
<gene>
    <name evidence="8" type="primary">ccrB</name>
    <name evidence="8" type="ORF">Heshes_24360</name>
    <name evidence="9" type="ORF">SAMN04489725_11843</name>
</gene>
<feature type="domain" description="Recombinase" evidence="7">
    <location>
        <begin position="165"/>
        <end position="286"/>
    </location>
</feature>
<evidence type="ECO:0000313" key="8">
    <source>
        <dbReference type="EMBL" id="GLV14752.1"/>
    </source>
</evidence>
<protein>
    <submittedName>
        <fullName evidence="8">Cassette chromosome recombinase B</fullName>
    </submittedName>
    <submittedName>
        <fullName evidence="9">Site-specific DNA recombinase</fullName>
    </submittedName>
</protein>
<dbReference type="InterPro" id="IPR036162">
    <property type="entry name" value="Resolvase-like_N_sf"/>
</dbReference>
<sequence length="558" mass="63829">MSQALKILLIAIYIRVSTKAQADEGYSLDGQLEACKDRIKQEYGDDVQFQVYVDGGESGKSTNKRTALKQMLRDVKAGKIHAVLTWKVSRLARNMTDSLLIVKEIDESGVEFVSLKEGKYGSPHDKLRFNILSAVAEYQREELAENVQLGMTQRSREGYWNGGRVLGYESVDKMLKIVPQEAAIVRLIFEKCVHERWGGKRLTNYLNTCGYRTKSGKPFKVDGVHRILRNPIYKGYVRFNQVVNWDKLRRKGTNKEPDITKGHHEPIVAEELWDEAQRILDSRATGVPRQYSGTFPLTGLTKCPECGSYMTSMYGGKRKDGSKRRYYVCGGYHNSGRAVCRPNYVPAERLEEAVWERLVKAMTTDEILQELAQRVNTQIIRHNDYEPDGSQQLMRRLEALEEQKRRIHEGFEAGIYTAAESTEKLKPIRESIAKIEQELASNGVTTDQKKTSLRPVTPAQLGRQLQEFFELKKHLDVGEVRQLLQASITKIEVHNKSLKRVHFSFVMGEESSEPDSSDPEDPVHNPVEHLLLYRTIFLPQKRHLSMIRFPPHNPDPAI</sequence>
<evidence type="ECO:0000256" key="3">
    <source>
        <dbReference type="ARBA" id="ARBA00023172"/>
    </source>
</evidence>
<dbReference type="Gene3D" id="3.90.1750.20">
    <property type="entry name" value="Putative Large Serine Recombinase, Chain B, Domain 2"/>
    <property type="match status" value="1"/>
</dbReference>
<dbReference type="PROSITE" id="PS51736">
    <property type="entry name" value="RECOMBINASES_3"/>
    <property type="match status" value="1"/>
</dbReference>
<evidence type="ECO:0000256" key="2">
    <source>
        <dbReference type="ARBA" id="ARBA00023125"/>
    </source>
</evidence>
<dbReference type="Proteomes" id="UP001157137">
    <property type="component" value="Unassembled WGS sequence"/>
</dbReference>
<feature type="active site" description="O-(5'-phospho-DNA)-serine intermediate" evidence="4 5">
    <location>
        <position position="17"/>
    </location>
</feature>
<dbReference type="GO" id="GO:0003677">
    <property type="term" value="F:DNA binding"/>
    <property type="evidence" value="ECO:0007669"/>
    <property type="project" value="UniProtKB-KW"/>
</dbReference>
<reference evidence="10" key="2">
    <citation type="submission" date="2016-10" db="EMBL/GenBank/DDBJ databases">
        <authorList>
            <person name="Varghese N."/>
        </authorList>
    </citation>
    <scope>NUCLEOTIDE SEQUENCE [LARGE SCALE GENOMIC DNA]</scope>
    <source>
        <strain evidence="10">DSM 12489</strain>
    </source>
</reference>
<keyword evidence="10" id="KW-1185">Reference proteome</keyword>
<organism evidence="9 10">
    <name type="scientific">Alicyclobacillus hesperidum</name>
    <dbReference type="NCBI Taxonomy" id="89784"/>
    <lineage>
        <taxon>Bacteria</taxon>
        <taxon>Bacillati</taxon>
        <taxon>Bacillota</taxon>
        <taxon>Bacilli</taxon>
        <taxon>Bacillales</taxon>
        <taxon>Alicyclobacillaceae</taxon>
        <taxon>Alicyclobacillus</taxon>
    </lineage>
</organism>
<dbReference type="EMBL" id="FNOJ01000018">
    <property type="protein sequence ID" value="SDW87866.1"/>
    <property type="molecule type" value="Genomic_DNA"/>
</dbReference>
<dbReference type="Proteomes" id="UP000182589">
    <property type="component" value="Unassembled WGS sequence"/>
</dbReference>
<proteinExistence type="predicted"/>
<dbReference type="PROSITE" id="PS51737">
    <property type="entry name" value="RECOMBINASE_DNA_BIND"/>
    <property type="match status" value="1"/>
</dbReference>
<dbReference type="Pfam" id="PF13408">
    <property type="entry name" value="Zn_ribbon_recom"/>
    <property type="match status" value="1"/>
</dbReference>
<feature type="domain" description="Resolvase/invertase-type recombinase catalytic" evidence="6">
    <location>
        <begin position="9"/>
        <end position="158"/>
    </location>
</feature>
<evidence type="ECO:0000313" key="10">
    <source>
        <dbReference type="Proteomes" id="UP000182589"/>
    </source>
</evidence>
<dbReference type="GO" id="GO:0015074">
    <property type="term" value="P:DNA integration"/>
    <property type="evidence" value="ECO:0007669"/>
    <property type="project" value="UniProtKB-KW"/>
</dbReference>
<evidence type="ECO:0000256" key="1">
    <source>
        <dbReference type="ARBA" id="ARBA00022908"/>
    </source>
</evidence>
<dbReference type="PROSITE" id="PS00397">
    <property type="entry name" value="RECOMBINASES_1"/>
    <property type="match status" value="1"/>
</dbReference>
<dbReference type="InterPro" id="IPR038109">
    <property type="entry name" value="DNA_bind_recomb_sf"/>
</dbReference>
<dbReference type="InterPro" id="IPR011109">
    <property type="entry name" value="DNA_bind_recombinase_dom"/>
</dbReference>
<reference evidence="8" key="3">
    <citation type="submission" date="2023-02" db="EMBL/GenBank/DDBJ databases">
        <title>Proposal of a novel subspecies: Alicyclobacillus hesperidum subspecies aegle.</title>
        <authorList>
            <person name="Goto K."/>
            <person name="Fujii T."/>
            <person name="Yasui K."/>
            <person name="Mochida K."/>
            <person name="Kato-Tanaka Y."/>
            <person name="Morohoshi S."/>
            <person name="An S.Y."/>
            <person name="Kasai H."/>
            <person name="Yokota A."/>
        </authorList>
    </citation>
    <scope>NUCLEOTIDE SEQUENCE</scope>
    <source>
        <strain evidence="8">DSM 12766</strain>
    </source>
</reference>
<dbReference type="PANTHER" id="PTHR30461:SF23">
    <property type="entry name" value="DNA RECOMBINASE-RELATED"/>
    <property type="match status" value="1"/>
</dbReference>
<keyword evidence="1" id="KW-0229">DNA integration</keyword>
<reference evidence="9" key="1">
    <citation type="submission" date="2016-10" db="EMBL/GenBank/DDBJ databases">
        <authorList>
            <person name="de Groot N.N."/>
        </authorList>
    </citation>
    <scope>NUCLEOTIDE SEQUENCE [LARGE SCALE GENOMIC DNA]</scope>
    <source>
        <strain evidence="9">DSM 12489</strain>
    </source>
</reference>
<dbReference type="InterPro" id="IPR025827">
    <property type="entry name" value="Zn_ribbon_recom_dom"/>
</dbReference>
<dbReference type="EMBL" id="BSRA01000016">
    <property type="protein sequence ID" value="GLV14752.1"/>
    <property type="molecule type" value="Genomic_DNA"/>
</dbReference>
<evidence type="ECO:0000313" key="9">
    <source>
        <dbReference type="EMBL" id="SDW87866.1"/>
    </source>
</evidence>
<dbReference type="InterPro" id="IPR006119">
    <property type="entry name" value="Resolv_N"/>
</dbReference>
<keyword evidence="3" id="KW-0233">DNA recombination</keyword>
<evidence type="ECO:0000259" key="6">
    <source>
        <dbReference type="PROSITE" id="PS51736"/>
    </source>
</evidence>